<dbReference type="SMART" id="SM00382">
    <property type="entry name" value="AAA"/>
    <property type="match status" value="1"/>
</dbReference>
<evidence type="ECO:0000256" key="2">
    <source>
        <dbReference type="ARBA" id="ARBA00022475"/>
    </source>
</evidence>
<gene>
    <name evidence="8 10" type="primary">lolD</name>
    <name evidence="10" type="ordered locus">BCI_0425</name>
</gene>
<keyword evidence="3 8" id="KW-0997">Cell inner membrane</keyword>
<dbReference type="SUPFAM" id="SSF52540">
    <property type="entry name" value="P-loop containing nucleoside triphosphate hydrolases"/>
    <property type="match status" value="1"/>
</dbReference>
<organism evidence="10 11">
    <name type="scientific">Baumannia cicadellinicola subsp. Homalodisca coagulata</name>
    <dbReference type="NCBI Taxonomy" id="374463"/>
    <lineage>
        <taxon>Bacteria</taxon>
        <taxon>Pseudomonadati</taxon>
        <taxon>Pseudomonadota</taxon>
        <taxon>Gammaproteobacteria</taxon>
        <taxon>Candidatus Palibaumannia</taxon>
    </lineage>
</organism>
<dbReference type="GO" id="GO:0044874">
    <property type="term" value="P:lipoprotein localization to outer membrane"/>
    <property type="evidence" value="ECO:0007669"/>
    <property type="project" value="TreeGrafter"/>
</dbReference>
<proteinExistence type="inferred from homology"/>
<dbReference type="Gene3D" id="3.40.50.300">
    <property type="entry name" value="P-loop containing nucleotide triphosphate hydrolases"/>
    <property type="match status" value="1"/>
</dbReference>
<dbReference type="CDD" id="cd03255">
    <property type="entry name" value="ABC_MJ0796_LolCDE_FtsE"/>
    <property type="match status" value="1"/>
</dbReference>
<reference evidence="10 11" key="1">
    <citation type="journal article" date="2006" name="PLoS Biol.">
        <title>Metabolic complementarity and genomics of the dual bacterial symbiosis of sharpshooters.</title>
        <authorList>
            <person name="Wu D."/>
            <person name="Daugherty S.C."/>
            <person name="Van Aken S.E."/>
            <person name="Pai G.H."/>
            <person name="Watkins K.L."/>
            <person name="Khouri H."/>
            <person name="Tallon L.J."/>
            <person name="Zaborsky J.M."/>
            <person name="Dunbar H.E."/>
            <person name="Tran P.L."/>
            <person name="Moran N.A."/>
            <person name="Eisen J.A."/>
        </authorList>
    </citation>
    <scope>NUCLEOTIDE SEQUENCE [LARGE SCALE GENOMIC DNA]</scope>
    <source>
        <strain evidence="10">Hc</strain>
    </source>
</reference>
<dbReference type="FunFam" id="3.40.50.300:FF:000230">
    <property type="entry name" value="Lipoprotein-releasing system ATP-binding protein LolD"/>
    <property type="match status" value="1"/>
</dbReference>
<dbReference type="InterPro" id="IPR003593">
    <property type="entry name" value="AAA+_ATPase"/>
</dbReference>
<dbReference type="GO" id="GO:0022857">
    <property type="term" value="F:transmembrane transporter activity"/>
    <property type="evidence" value="ECO:0007669"/>
    <property type="project" value="TreeGrafter"/>
</dbReference>
<dbReference type="HOGENOM" id="CLU_000604_1_22_6"/>
<dbReference type="GO" id="GO:0016887">
    <property type="term" value="F:ATP hydrolysis activity"/>
    <property type="evidence" value="ECO:0007669"/>
    <property type="project" value="InterPro"/>
</dbReference>
<dbReference type="PANTHER" id="PTHR24220:SF689">
    <property type="entry name" value="LIPOPROTEIN-RELEASING SYSTEM ATP-BINDING PROTEIN LOLD"/>
    <property type="match status" value="1"/>
</dbReference>
<dbReference type="AlphaFoldDB" id="Q1LT48"/>
<dbReference type="NCBIfam" id="TIGR02211">
    <property type="entry name" value="LolD_lipo_ex"/>
    <property type="match status" value="1"/>
</dbReference>
<dbReference type="InterPro" id="IPR017911">
    <property type="entry name" value="MacB-like_ATP-bd"/>
</dbReference>
<dbReference type="InterPro" id="IPR011924">
    <property type="entry name" value="LolD_lipo_ATP-bd"/>
</dbReference>
<evidence type="ECO:0000256" key="7">
    <source>
        <dbReference type="ARBA" id="ARBA00023136"/>
    </source>
</evidence>
<evidence type="ECO:0000256" key="1">
    <source>
        <dbReference type="ARBA" id="ARBA00022448"/>
    </source>
</evidence>
<comment type="similarity">
    <text evidence="8">Belongs to the ABC transporter superfamily. Lipoprotein translocase (TC 3.A.1.125) family.</text>
</comment>
<evidence type="ECO:0000313" key="10">
    <source>
        <dbReference type="EMBL" id="ABF13881.1"/>
    </source>
</evidence>
<keyword evidence="5 8" id="KW-0067">ATP-binding</keyword>
<dbReference type="PROSITE" id="PS00211">
    <property type="entry name" value="ABC_TRANSPORTER_1"/>
    <property type="match status" value="1"/>
</dbReference>
<dbReference type="RefSeq" id="WP_011520599.1">
    <property type="nucleotide sequence ID" value="NC_007984.1"/>
</dbReference>
<keyword evidence="2 8" id="KW-1003">Cell membrane</keyword>
<comment type="subunit">
    <text evidence="8">The complex is composed of two ATP-binding proteins (LolD) and two transmembrane proteins (LolC and LolE).</text>
</comment>
<dbReference type="KEGG" id="bci:BCI_0425"/>
<dbReference type="PROSITE" id="PS50893">
    <property type="entry name" value="ABC_TRANSPORTER_2"/>
    <property type="match status" value="1"/>
</dbReference>
<name>Q1LT48_BAUCH</name>
<evidence type="ECO:0000256" key="5">
    <source>
        <dbReference type="ARBA" id="ARBA00022840"/>
    </source>
</evidence>
<dbReference type="InterPro" id="IPR003439">
    <property type="entry name" value="ABC_transporter-like_ATP-bd"/>
</dbReference>
<comment type="function">
    <text evidence="8">Part of the ABC transporter complex LolCDE involved in the translocation of mature outer membrane-directed lipoproteins, from the inner membrane to the periplasmic chaperone, LolA. Responsible for the formation of the LolA-lipoprotein complex in an ATP-dependent manner.</text>
</comment>
<dbReference type="Pfam" id="PF00005">
    <property type="entry name" value="ABC_tran"/>
    <property type="match status" value="1"/>
</dbReference>
<keyword evidence="6 8" id="KW-1278">Translocase</keyword>
<keyword evidence="7 8" id="KW-0472">Membrane</keyword>
<dbReference type="EC" id="7.6.2.-" evidence="8"/>
<dbReference type="PANTHER" id="PTHR24220">
    <property type="entry name" value="IMPORT ATP-BINDING PROTEIN"/>
    <property type="match status" value="1"/>
</dbReference>
<feature type="domain" description="ABC transporter" evidence="9">
    <location>
        <begin position="7"/>
        <end position="236"/>
    </location>
</feature>
<accession>Q1LT48</accession>
<keyword evidence="4 8" id="KW-0547">Nucleotide-binding</keyword>
<evidence type="ECO:0000313" key="11">
    <source>
        <dbReference type="Proteomes" id="UP000002427"/>
    </source>
</evidence>
<dbReference type="GO" id="GO:0005886">
    <property type="term" value="C:plasma membrane"/>
    <property type="evidence" value="ECO:0007669"/>
    <property type="project" value="UniProtKB-SubCell"/>
</dbReference>
<evidence type="ECO:0000259" key="9">
    <source>
        <dbReference type="PROSITE" id="PS50893"/>
    </source>
</evidence>
<dbReference type="STRING" id="374463.BCI_0425"/>
<dbReference type="InterPro" id="IPR017871">
    <property type="entry name" value="ABC_transporter-like_CS"/>
</dbReference>
<evidence type="ECO:0000256" key="3">
    <source>
        <dbReference type="ARBA" id="ARBA00022519"/>
    </source>
</evidence>
<evidence type="ECO:0000256" key="8">
    <source>
        <dbReference type="RuleBase" id="RU367068"/>
    </source>
</evidence>
<dbReference type="InterPro" id="IPR027417">
    <property type="entry name" value="P-loop_NTPase"/>
</dbReference>
<dbReference type="Proteomes" id="UP000002427">
    <property type="component" value="Chromosome"/>
</dbReference>
<comment type="subcellular location">
    <subcellularLocation>
        <location evidence="8">Cell inner membrane</location>
        <topology evidence="8">Peripheral membrane protein</topology>
    </subcellularLocation>
</comment>
<dbReference type="GO" id="GO:0005524">
    <property type="term" value="F:ATP binding"/>
    <property type="evidence" value="ECO:0007669"/>
    <property type="project" value="UniProtKB-UniRule"/>
</dbReference>
<keyword evidence="1 8" id="KW-0813">Transport</keyword>
<dbReference type="InterPro" id="IPR015854">
    <property type="entry name" value="ABC_transpr_LolD-like"/>
</dbReference>
<sequence>MNNTPLLKCCQLSKSYQEGEFSSCVLLNVNLTIHTGDMIAIIGPSGSGKSTLLHLLGGLDTPTSGDILFEGKLLKTLSSAACAKLRNQRLGFIYQFHHLLSDFTALENVAMPRMIRGEKAKVAQIAALKMLTMVGLEKRSHQKPSELSGGERQRVAVARALVNNPSLVLADEPTGNLDKRNANMIFELIRSINGKHGTAFIVVTHDLRLAQSLPRQFEMQEGVLMPYGSPLLSSNQ</sequence>
<evidence type="ECO:0000256" key="6">
    <source>
        <dbReference type="ARBA" id="ARBA00022967"/>
    </source>
</evidence>
<evidence type="ECO:0000256" key="4">
    <source>
        <dbReference type="ARBA" id="ARBA00022741"/>
    </source>
</evidence>
<dbReference type="EMBL" id="CP000238">
    <property type="protein sequence ID" value="ABF13881.1"/>
    <property type="molecule type" value="Genomic_DNA"/>
</dbReference>
<dbReference type="GO" id="GO:0089705">
    <property type="term" value="P:protein localization to outer membrane"/>
    <property type="evidence" value="ECO:0007669"/>
    <property type="project" value="TreeGrafter"/>
</dbReference>
<keyword evidence="10" id="KW-0449">Lipoprotein</keyword>
<keyword evidence="11" id="KW-1185">Reference proteome</keyword>
<protein>
    <recommendedName>
        <fullName evidence="8">Lipoprotein-releasing system ATP-binding protein LolD</fullName>
        <ecNumber evidence="8">7.6.2.-</ecNumber>
    </recommendedName>
</protein>
<dbReference type="OrthoDB" id="9801477at2"/>